<dbReference type="EMBL" id="CANHGI010000003">
    <property type="protein sequence ID" value="CAI5444141.1"/>
    <property type="molecule type" value="Genomic_DNA"/>
</dbReference>
<evidence type="ECO:0000313" key="3">
    <source>
        <dbReference type="EMBL" id="CAI5444141.1"/>
    </source>
</evidence>
<feature type="chain" id="PRO_5040291163" evidence="2">
    <location>
        <begin position="22"/>
        <end position="141"/>
    </location>
</feature>
<gene>
    <name evidence="3" type="ORF">CAMP_LOCUS6778</name>
</gene>
<feature type="region of interest" description="Disordered" evidence="1">
    <location>
        <begin position="27"/>
        <end position="48"/>
    </location>
</feature>
<keyword evidence="4" id="KW-1185">Reference proteome</keyword>
<feature type="region of interest" description="Disordered" evidence="1">
    <location>
        <begin position="86"/>
        <end position="114"/>
    </location>
</feature>
<name>A0A9P1IHD2_9PELO</name>
<feature type="compositionally biased region" description="Low complexity" evidence="1">
    <location>
        <begin position="32"/>
        <end position="47"/>
    </location>
</feature>
<comment type="caution">
    <text evidence="3">The sequence shown here is derived from an EMBL/GenBank/DDBJ whole genome shotgun (WGS) entry which is preliminary data.</text>
</comment>
<organism evidence="3 4">
    <name type="scientific">Caenorhabditis angaria</name>
    <dbReference type="NCBI Taxonomy" id="860376"/>
    <lineage>
        <taxon>Eukaryota</taxon>
        <taxon>Metazoa</taxon>
        <taxon>Ecdysozoa</taxon>
        <taxon>Nematoda</taxon>
        <taxon>Chromadorea</taxon>
        <taxon>Rhabditida</taxon>
        <taxon>Rhabditina</taxon>
        <taxon>Rhabditomorpha</taxon>
        <taxon>Rhabditoidea</taxon>
        <taxon>Rhabditidae</taxon>
        <taxon>Peloderinae</taxon>
        <taxon>Caenorhabditis</taxon>
    </lineage>
</organism>
<keyword evidence="2" id="KW-0732">Signal</keyword>
<accession>A0A9P1IHD2</accession>
<evidence type="ECO:0000256" key="2">
    <source>
        <dbReference type="SAM" id="SignalP"/>
    </source>
</evidence>
<dbReference type="Proteomes" id="UP001152747">
    <property type="component" value="Unassembled WGS sequence"/>
</dbReference>
<proteinExistence type="predicted"/>
<reference evidence="3" key="1">
    <citation type="submission" date="2022-11" db="EMBL/GenBank/DDBJ databases">
        <authorList>
            <person name="Kikuchi T."/>
        </authorList>
    </citation>
    <scope>NUCLEOTIDE SEQUENCE</scope>
    <source>
        <strain evidence="3">PS1010</strain>
    </source>
</reference>
<dbReference type="AlphaFoldDB" id="A0A9P1IHD2"/>
<feature type="signal peptide" evidence="2">
    <location>
        <begin position="1"/>
        <end position="21"/>
    </location>
</feature>
<protein>
    <submittedName>
        <fullName evidence="3">Uncharacterized protein</fullName>
    </submittedName>
</protein>
<evidence type="ECO:0000313" key="4">
    <source>
        <dbReference type="Proteomes" id="UP001152747"/>
    </source>
</evidence>
<evidence type="ECO:0000256" key="1">
    <source>
        <dbReference type="SAM" id="MobiDB-lite"/>
    </source>
</evidence>
<dbReference type="OrthoDB" id="5856448at2759"/>
<sequence length="141" mass="15796">MRFYWVVLLVVTVVLISLAEAKKQKSAAKTIPASSVPQPSSPKQQTQYDQCKIQCKTQREFIGKQELVEQLRRELELAENLLETRKANLPDEFQNSTETSTTSSPENARKISRYDHLKAAASKIVESGSELKQAVTGDNSN</sequence>